<comment type="caution">
    <text evidence="2">The sequence shown here is derived from an EMBL/GenBank/DDBJ whole genome shotgun (WGS) entry which is preliminary data.</text>
</comment>
<evidence type="ECO:0000313" key="3">
    <source>
        <dbReference type="Proteomes" id="UP001221757"/>
    </source>
</evidence>
<proteinExistence type="predicted"/>
<gene>
    <name evidence="2" type="ORF">B0H17DRAFT_234229</name>
</gene>
<sequence>MKRATLFGISSILFGLRETAAQISNATCGPSYNWMLNSHRQNPCQVVAHLGGVCDAGAQTNIPALKPGELYIGPTQQESNACRCSSVFYSLLSACAICQSREYLNWSIYNRSCSVIYPAVFIGEIPAETTVETWVYQNVTVGQKFHFSRCHTFDECRNTMVSMFQRPSQLPPVVFIRPCK</sequence>
<dbReference type="AlphaFoldDB" id="A0AAD7MBV1"/>
<accession>A0AAD7MBV1</accession>
<keyword evidence="3" id="KW-1185">Reference proteome</keyword>
<name>A0AAD7MBV1_MYCRO</name>
<organism evidence="2 3">
    <name type="scientific">Mycena rosella</name>
    <name type="common">Pink bonnet</name>
    <name type="synonym">Agaricus rosellus</name>
    <dbReference type="NCBI Taxonomy" id="1033263"/>
    <lineage>
        <taxon>Eukaryota</taxon>
        <taxon>Fungi</taxon>
        <taxon>Dikarya</taxon>
        <taxon>Basidiomycota</taxon>
        <taxon>Agaricomycotina</taxon>
        <taxon>Agaricomycetes</taxon>
        <taxon>Agaricomycetidae</taxon>
        <taxon>Agaricales</taxon>
        <taxon>Marasmiineae</taxon>
        <taxon>Mycenaceae</taxon>
        <taxon>Mycena</taxon>
    </lineage>
</organism>
<reference evidence="2" key="1">
    <citation type="submission" date="2023-03" db="EMBL/GenBank/DDBJ databases">
        <title>Massive genome expansion in bonnet fungi (Mycena s.s.) driven by repeated elements and novel gene families across ecological guilds.</title>
        <authorList>
            <consortium name="Lawrence Berkeley National Laboratory"/>
            <person name="Harder C.B."/>
            <person name="Miyauchi S."/>
            <person name="Viragh M."/>
            <person name="Kuo A."/>
            <person name="Thoen E."/>
            <person name="Andreopoulos B."/>
            <person name="Lu D."/>
            <person name="Skrede I."/>
            <person name="Drula E."/>
            <person name="Henrissat B."/>
            <person name="Morin E."/>
            <person name="Kohler A."/>
            <person name="Barry K."/>
            <person name="LaButti K."/>
            <person name="Morin E."/>
            <person name="Salamov A."/>
            <person name="Lipzen A."/>
            <person name="Mereny Z."/>
            <person name="Hegedus B."/>
            <person name="Baldrian P."/>
            <person name="Stursova M."/>
            <person name="Weitz H."/>
            <person name="Taylor A."/>
            <person name="Grigoriev I.V."/>
            <person name="Nagy L.G."/>
            <person name="Martin F."/>
            <person name="Kauserud H."/>
        </authorList>
    </citation>
    <scope>NUCLEOTIDE SEQUENCE</scope>
    <source>
        <strain evidence="2">CBHHK067</strain>
    </source>
</reference>
<feature type="chain" id="PRO_5041917864" description="Secreted protein" evidence="1">
    <location>
        <begin position="22"/>
        <end position="180"/>
    </location>
</feature>
<dbReference type="Proteomes" id="UP001221757">
    <property type="component" value="Unassembled WGS sequence"/>
</dbReference>
<evidence type="ECO:0008006" key="4">
    <source>
        <dbReference type="Google" id="ProtNLM"/>
    </source>
</evidence>
<keyword evidence="1" id="KW-0732">Signal</keyword>
<evidence type="ECO:0000256" key="1">
    <source>
        <dbReference type="SAM" id="SignalP"/>
    </source>
</evidence>
<evidence type="ECO:0000313" key="2">
    <source>
        <dbReference type="EMBL" id="KAJ7709711.1"/>
    </source>
</evidence>
<feature type="signal peptide" evidence="1">
    <location>
        <begin position="1"/>
        <end position="21"/>
    </location>
</feature>
<dbReference type="EMBL" id="JARKIE010000002">
    <property type="protein sequence ID" value="KAJ7709711.1"/>
    <property type="molecule type" value="Genomic_DNA"/>
</dbReference>
<protein>
    <recommendedName>
        <fullName evidence="4">Secreted protein</fullName>
    </recommendedName>
</protein>